<accession>U5NZQ1</accession>
<dbReference type="AlphaFoldDB" id="U5NZQ1"/>
<dbReference type="Gene3D" id="3.10.129.10">
    <property type="entry name" value="Hotdog Thioesterase"/>
    <property type="match status" value="1"/>
</dbReference>
<dbReference type="GO" id="GO:0047617">
    <property type="term" value="F:fatty acyl-CoA hydrolase activity"/>
    <property type="evidence" value="ECO:0007669"/>
    <property type="project" value="TreeGrafter"/>
</dbReference>
<organism evidence="1">
    <name type="scientific">Brevibacterium sp. Ap13</name>
    <dbReference type="NCBI Taxonomy" id="1406197"/>
    <lineage>
        <taxon>Bacteria</taxon>
        <taxon>Bacillati</taxon>
        <taxon>Actinomycetota</taxon>
        <taxon>Actinomycetes</taxon>
        <taxon>Micrococcales</taxon>
        <taxon>Brevibacteriaceae</taxon>
        <taxon>Brevibacterium</taxon>
    </lineage>
</organism>
<dbReference type="Pfam" id="PF13279">
    <property type="entry name" value="4HBT_2"/>
    <property type="match status" value="1"/>
</dbReference>
<dbReference type="PANTHER" id="PTHR31793:SF24">
    <property type="entry name" value="LONG-CHAIN ACYL-COA THIOESTERASE FADM"/>
    <property type="match status" value="1"/>
</dbReference>
<proteinExistence type="predicted"/>
<dbReference type="SUPFAM" id="SSF54637">
    <property type="entry name" value="Thioesterase/thiol ester dehydrase-isomerase"/>
    <property type="match status" value="1"/>
</dbReference>
<keyword evidence="1" id="KW-0614">Plasmid</keyword>
<protein>
    <submittedName>
        <fullName evidence="1">Thioesterase superfamily</fullName>
    </submittedName>
</protein>
<dbReference type="EMBL" id="KF577590">
    <property type="protein sequence ID" value="AGY35400.1"/>
    <property type="molecule type" value="Genomic_DNA"/>
</dbReference>
<geneLocation type="plasmid" evidence="1">
    <name>pAP13</name>
</geneLocation>
<reference evidence="1" key="1">
    <citation type="journal article" date="2013" name="Genome Announc.">
        <title>Complete Genome Sequence of pAP13, a Large Linear Plasmid of a Brevibacterium Strain Isolated from a Saline Lake at 4,200 Meters above Sea Level in Argentina.</title>
        <authorList>
            <person name="Dib J.R."/>
            <person name="Schuldes J."/>
            <person name="Thurmer A."/>
            <person name="Farias M.E."/>
            <person name="Daniel R."/>
            <person name="Meinhardt F."/>
        </authorList>
    </citation>
    <scope>NUCLEOTIDE SEQUENCE</scope>
    <source>
        <strain evidence="1">Ap13</strain>
        <plasmid evidence="1">pAP13</plasmid>
    </source>
</reference>
<dbReference type="InterPro" id="IPR029069">
    <property type="entry name" value="HotDog_dom_sf"/>
</dbReference>
<evidence type="ECO:0000313" key="1">
    <source>
        <dbReference type="EMBL" id="AGY35400.1"/>
    </source>
</evidence>
<dbReference type="RefSeq" id="WP_023164837.1">
    <property type="nucleotide sequence ID" value="NC_022590.1"/>
</dbReference>
<name>U5NZQ1_9MICO</name>
<dbReference type="PANTHER" id="PTHR31793">
    <property type="entry name" value="4-HYDROXYBENZOYL-COA THIOESTERASE FAMILY MEMBER"/>
    <property type="match status" value="1"/>
</dbReference>
<gene>
    <name evidence="1" type="ORF">AP13_p00910</name>
</gene>
<sequence length="147" mass="16344">MSQPDPTVVGVPFECELHLRWSDQDANGHVNNARVITLLEEARITAYLTWIGTTPDGERPRVVRSLQAEYHRAMHYGHPLSAKVWISRIGSSSFTVHHELHQQGQLCVSGDTGIVQLTADHSRSDPLHDNLRQALSRALIPAEPPSS</sequence>
<dbReference type="InterPro" id="IPR050563">
    <property type="entry name" value="4-hydroxybenzoyl-CoA_TE"/>
</dbReference>
<dbReference type="CDD" id="cd00586">
    <property type="entry name" value="4HBT"/>
    <property type="match status" value="1"/>
</dbReference>